<proteinExistence type="predicted"/>
<reference evidence="2" key="1">
    <citation type="journal article" date="2014" name="Int. J. Syst. Evol. Microbiol.">
        <title>Complete genome sequence of Corynebacterium casei LMG S-19264T (=DSM 44701T), isolated from a smear-ripened cheese.</title>
        <authorList>
            <consortium name="US DOE Joint Genome Institute (JGI-PGF)"/>
            <person name="Walter F."/>
            <person name="Albersmeier A."/>
            <person name="Kalinowski J."/>
            <person name="Ruckert C."/>
        </authorList>
    </citation>
    <scope>NUCLEOTIDE SEQUENCE</scope>
    <source>
        <strain evidence="2">CGMCC 1.15343</strain>
    </source>
</reference>
<sequence length="283" mass="31913">MVLWGLTQNKPQLLLAGSTFLCYQVFQSAQSGYKEGLFVTLILLAAVLYPRYKHLVINLGTPCLLLLLYFLPTWNNTIRNATWIDELPLEQATEQAYDQLFSSNDGTVKQNSWAFLTNRFSEISMFSKYVEHVPANRSYYGTEILQDAMLALIPRALWPAKPNTEAASMTRVYEAGVISEHSDASAKTRTVVDGYLSAGYAGVFLTMLCYGLVCQSLCNLAERLFGGYEVGCIVIFNGMFQQLWRGNNLEFIINNVVYGYILMMIVFNMLKHIGVLRPSDVDQ</sequence>
<protein>
    <recommendedName>
        <fullName evidence="4">Oligosaccharide repeat unit polymerase</fullName>
    </recommendedName>
</protein>
<keyword evidence="1" id="KW-0812">Transmembrane</keyword>
<dbReference type="AlphaFoldDB" id="A0A916UDT2"/>
<keyword evidence="1" id="KW-1133">Transmembrane helix</keyword>
<dbReference type="Proteomes" id="UP000651668">
    <property type="component" value="Unassembled WGS sequence"/>
</dbReference>
<accession>A0A916UDT2</accession>
<feature type="transmembrane region" description="Helical" evidence="1">
    <location>
        <begin position="251"/>
        <end position="270"/>
    </location>
</feature>
<evidence type="ECO:0000313" key="2">
    <source>
        <dbReference type="EMBL" id="GGC69815.1"/>
    </source>
</evidence>
<name>A0A916UDT2_9SPHI</name>
<gene>
    <name evidence="2" type="ORF">GCM10011387_24030</name>
</gene>
<dbReference type="EMBL" id="BMIL01000008">
    <property type="protein sequence ID" value="GGC69815.1"/>
    <property type="molecule type" value="Genomic_DNA"/>
</dbReference>
<reference evidence="2" key="2">
    <citation type="submission" date="2020-09" db="EMBL/GenBank/DDBJ databases">
        <authorList>
            <person name="Sun Q."/>
            <person name="Zhou Y."/>
        </authorList>
    </citation>
    <scope>NUCLEOTIDE SEQUENCE</scope>
    <source>
        <strain evidence="2">CGMCC 1.15343</strain>
    </source>
</reference>
<feature type="transmembrane region" description="Helical" evidence="1">
    <location>
        <begin position="225"/>
        <end position="244"/>
    </location>
</feature>
<feature type="transmembrane region" description="Helical" evidence="1">
    <location>
        <begin position="52"/>
        <end position="71"/>
    </location>
</feature>
<feature type="transmembrane region" description="Helical" evidence="1">
    <location>
        <begin position="195"/>
        <end position="213"/>
    </location>
</feature>
<organism evidence="2 3">
    <name type="scientific">Pedobacter quisquiliarum</name>
    <dbReference type="NCBI Taxonomy" id="1834438"/>
    <lineage>
        <taxon>Bacteria</taxon>
        <taxon>Pseudomonadati</taxon>
        <taxon>Bacteroidota</taxon>
        <taxon>Sphingobacteriia</taxon>
        <taxon>Sphingobacteriales</taxon>
        <taxon>Sphingobacteriaceae</taxon>
        <taxon>Pedobacter</taxon>
    </lineage>
</organism>
<evidence type="ECO:0008006" key="4">
    <source>
        <dbReference type="Google" id="ProtNLM"/>
    </source>
</evidence>
<keyword evidence="1" id="KW-0472">Membrane</keyword>
<comment type="caution">
    <text evidence="2">The sequence shown here is derived from an EMBL/GenBank/DDBJ whole genome shotgun (WGS) entry which is preliminary data.</text>
</comment>
<keyword evidence="3" id="KW-1185">Reference proteome</keyword>
<evidence type="ECO:0000256" key="1">
    <source>
        <dbReference type="SAM" id="Phobius"/>
    </source>
</evidence>
<evidence type="ECO:0000313" key="3">
    <source>
        <dbReference type="Proteomes" id="UP000651668"/>
    </source>
</evidence>